<sequence>MSNEDDVENLIRFIKQTYTDREYASGGRIVLPVLVQKPGTPKSVGVQTPQRVSGTILQVTVQEIQDRTRHALKQIGLMPPSTIQEYPADNESLRQKSQKSFSMRSGGSRIRAKFRRSILQVLQPKVTAQHYG</sequence>
<dbReference type="GeneID" id="71992599"/>
<reference evidence="1" key="1">
    <citation type="submission" date="2021-12" db="EMBL/GenBank/DDBJ databases">
        <authorList>
            <person name="Zaccaron A."/>
            <person name="Stergiopoulos I."/>
        </authorList>
    </citation>
    <scope>NUCLEOTIDE SEQUENCE</scope>
    <source>
        <strain evidence="1">Race5_Kim</strain>
    </source>
</reference>
<dbReference type="RefSeq" id="XP_047768316.1">
    <property type="nucleotide sequence ID" value="XM_047911869.1"/>
</dbReference>
<keyword evidence="2" id="KW-1185">Reference proteome</keyword>
<name>A0A9Q8UVI7_PASFU</name>
<reference evidence="1" key="2">
    <citation type="journal article" date="2022" name="Microb. Genom.">
        <title>A chromosome-scale genome assembly of the tomato pathogen Cladosporium fulvum reveals a compartmentalized genome architecture and the presence of a dispensable chromosome.</title>
        <authorList>
            <person name="Zaccaron A.Z."/>
            <person name="Chen L.H."/>
            <person name="Samaras A."/>
            <person name="Stergiopoulos I."/>
        </authorList>
    </citation>
    <scope>NUCLEOTIDE SEQUENCE</scope>
    <source>
        <strain evidence="1">Race5_Kim</strain>
    </source>
</reference>
<proteinExistence type="predicted"/>
<dbReference type="KEGG" id="ffu:CLAFUR5_12721"/>
<gene>
    <name evidence="1" type="ORF">CLAFUR5_12721</name>
</gene>
<dbReference type="EMBL" id="CP090173">
    <property type="protein sequence ID" value="UJO23950.1"/>
    <property type="molecule type" value="Genomic_DNA"/>
</dbReference>
<dbReference type="AlphaFoldDB" id="A0A9Q8UVI7"/>
<dbReference type="Proteomes" id="UP000756132">
    <property type="component" value="Chromosome 11"/>
</dbReference>
<protein>
    <submittedName>
        <fullName evidence="1">Uncharacterized protein</fullName>
    </submittedName>
</protein>
<accession>A0A9Q8UVI7</accession>
<organism evidence="1 2">
    <name type="scientific">Passalora fulva</name>
    <name type="common">Tomato leaf mold</name>
    <name type="synonym">Cladosporium fulvum</name>
    <dbReference type="NCBI Taxonomy" id="5499"/>
    <lineage>
        <taxon>Eukaryota</taxon>
        <taxon>Fungi</taxon>
        <taxon>Dikarya</taxon>
        <taxon>Ascomycota</taxon>
        <taxon>Pezizomycotina</taxon>
        <taxon>Dothideomycetes</taxon>
        <taxon>Dothideomycetidae</taxon>
        <taxon>Mycosphaerellales</taxon>
        <taxon>Mycosphaerellaceae</taxon>
        <taxon>Fulvia</taxon>
    </lineage>
</organism>
<evidence type="ECO:0000313" key="1">
    <source>
        <dbReference type="EMBL" id="UJO23950.1"/>
    </source>
</evidence>
<evidence type="ECO:0000313" key="2">
    <source>
        <dbReference type="Proteomes" id="UP000756132"/>
    </source>
</evidence>